<feature type="compositionally biased region" description="Polar residues" evidence="2">
    <location>
        <begin position="804"/>
        <end position="814"/>
    </location>
</feature>
<dbReference type="PROSITE" id="PS00018">
    <property type="entry name" value="EF_HAND_1"/>
    <property type="match status" value="1"/>
</dbReference>
<dbReference type="Pfam" id="PF00656">
    <property type="entry name" value="Peptidase_C14"/>
    <property type="match status" value="1"/>
</dbReference>
<dbReference type="InterPro" id="IPR018247">
    <property type="entry name" value="EF_Hand_1_Ca_BS"/>
</dbReference>
<keyword evidence="5" id="KW-1185">Reference proteome</keyword>
<dbReference type="InterPro" id="IPR011047">
    <property type="entry name" value="Quinoprotein_ADH-like_sf"/>
</dbReference>
<dbReference type="Gene3D" id="3.40.50.1460">
    <property type="match status" value="1"/>
</dbReference>
<feature type="domain" description="Peptidase C14 caspase" evidence="3">
    <location>
        <begin position="573"/>
        <end position="789"/>
    </location>
</feature>
<evidence type="ECO:0000256" key="1">
    <source>
        <dbReference type="PROSITE-ProRule" id="PRU00221"/>
    </source>
</evidence>
<comment type="caution">
    <text evidence="4">The sequence shown here is derived from an EMBL/GenBank/DDBJ whole genome shotgun (WGS) entry which is preliminary data.</text>
</comment>
<dbReference type="SUPFAM" id="SSF52129">
    <property type="entry name" value="Caspase-like"/>
    <property type="match status" value="1"/>
</dbReference>
<dbReference type="InterPro" id="IPR015943">
    <property type="entry name" value="WD40/YVTN_repeat-like_dom_sf"/>
</dbReference>
<evidence type="ECO:0000313" key="5">
    <source>
        <dbReference type="Proteomes" id="UP000320176"/>
    </source>
</evidence>
<proteinExistence type="predicted"/>
<evidence type="ECO:0000256" key="2">
    <source>
        <dbReference type="SAM" id="MobiDB-lite"/>
    </source>
</evidence>
<dbReference type="InterPro" id="IPR001680">
    <property type="entry name" value="WD40_rpt"/>
</dbReference>
<dbReference type="Proteomes" id="UP000320176">
    <property type="component" value="Unassembled WGS sequence"/>
</dbReference>
<keyword evidence="1" id="KW-0853">WD repeat</keyword>
<name>A0A5C6BAH2_9BACT</name>
<evidence type="ECO:0000259" key="3">
    <source>
        <dbReference type="Pfam" id="PF00656"/>
    </source>
</evidence>
<reference evidence="4 5" key="1">
    <citation type="submission" date="2019-02" db="EMBL/GenBank/DDBJ databases">
        <title>Deep-cultivation of Planctomycetes and their phenomic and genomic characterization uncovers novel biology.</title>
        <authorList>
            <person name="Wiegand S."/>
            <person name="Jogler M."/>
            <person name="Boedeker C."/>
            <person name="Pinto D."/>
            <person name="Vollmers J."/>
            <person name="Rivas-Marin E."/>
            <person name="Kohn T."/>
            <person name="Peeters S.H."/>
            <person name="Heuer A."/>
            <person name="Rast P."/>
            <person name="Oberbeckmann S."/>
            <person name="Bunk B."/>
            <person name="Jeske O."/>
            <person name="Meyerdierks A."/>
            <person name="Storesund J.E."/>
            <person name="Kallscheuer N."/>
            <person name="Luecker S."/>
            <person name="Lage O.M."/>
            <person name="Pohl T."/>
            <person name="Merkel B.J."/>
            <person name="Hornburger P."/>
            <person name="Mueller R.-W."/>
            <person name="Bruemmer F."/>
            <person name="Labrenz M."/>
            <person name="Spormann A.M."/>
            <person name="Op Den Camp H."/>
            <person name="Overmann J."/>
            <person name="Amann R."/>
            <person name="Jetten M.S.M."/>
            <person name="Mascher T."/>
            <person name="Medema M.H."/>
            <person name="Devos D.P."/>
            <person name="Kaster A.-K."/>
            <person name="Ovreas L."/>
            <person name="Rohde M."/>
            <person name="Galperin M.Y."/>
            <person name="Jogler C."/>
        </authorList>
    </citation>
    <scope>NUCLEOTIDE SEQUENCE [LARGE SCALE GENOMIC DNA]</scope>
    <source>
        <strain evidence="4 5">Pla52n</strain>
    </source>
</reference>
<sequence length="825" mass="89757">MFLFCPGSLAIAQWIDLRSEASRLVNQENIHSGDAFAFERIAFENSQRVAVQAEMDVNYTQPFTGETTAYSASGTFGAWFLKHSPPILHDGSVAIRTMYGICLWNFRSGEEYLRLPISVSNPGGGATVNHSPVFVSLHTAKSSSSQSGDCVLAQWDLRTGELVGKTTVKEVRSFPIFATCNEASYVALTVHPQDADRNTEHLVMVDIATGETVQLGECRDDPDVIAINSQQHVAASMGGETWVYQKVDGTVRSTQLNHPTAARAMRFSRDGSRFATAHRGGQIVLWDTADYTPLRTWTLRDVEAGAFDFSENNRQLLISIDADVNSHVYSLILDCETGDSGFGFPLEYAHYVPGTSLVVGNGGYQATDGVQLWSAVKGKPVAQPILFSAQRHFAIKTTVGQYKASPEMFQFLKSHAQHVSTDGKLETLEALHQPKTVQFILAGVSPEIATQLPEDYSAPTASLRLVSSDKRSAKVEVSANVGGSGISLSQVSLSRLERPLPESVAPALSAKRPDPQIVDVPFPPGKNSMTLQATATDSLGVHSAAATLEIQRPEKVTELSGRLFVLAAGVSDHQFSEYNLDFPAKDAQAVAERFSKEEGLTFGEVHTQVYTDGEASLQNLKNGLTWLRQVCTPDDTAVLFFSGHGIKGRRGLYYVTHEGDAEAMQYTCLNWEDVAQTLSGVKARQVVFLCDACYAGGFAESQLATQKELAEGLSRVNDLLIFASSGPEELSREDPQWKHGAFTKSLLEALDGQADEDADQRLSLAEIVQYTTSRTRDLTDGSQNPFIASKGTYDEELCFATSMQRSAENTTNKPGVSISPLTDGK</sequence>
<evidence type="ECO:0000313" key="4">
    <source>
        <dbReference type="EMBL" id="TWU08279.1"/>
    </source>
</evidence>
<dbReference type="PROSITE" id="PS50082">
    <property type="entry name" value="WD_REPEATS_2"/>
    <property type="match status" value="1"/>
</dbReference>
<dbReference type="Gene3D" id="2.130.10.10">
    <property type="entry name" value="YVTN repeat-like/Quinoprotein amine dehydrogenase"/>
    <property type="match status" value="1"/>
</dbReference>
<dbReference type="InterPro" id="IPR011600">
    <property type="entry name" value="Pept_C14_caspase"/>
</dbReference>
<organism evidence="4 5">
    <name type="scientific">Stieleria varia</name>
    <dbReference type="NCBI Taxonomy" id="2528005"/>
    <lineage>
        <taxon>Bacteria</taxon>
        <taxon>Pseudomonadati</taxon>
        <taxon>Planctomycetota</taxon>
        <taxon>Planctomycetia</taxon>
        <taxon>Pirellulales</taxon>
        <taxon>Pirellulaceae</taxon>
        <taxon>Stieleria</taxon>
    </lineage>
</organism>
<feature type="repeat" description="WD" evidence="1">
    <location>
        <begin position="255"/>
        <end position="296"/>
    </location>
</feature>
<dbReference type="GO" id="GO:0004197">
    <property type="term" value="F:cysteine-type endopeptidase activity"/>
    <property type="evidence" value="ECO:0007669"/>
    <property type="project" value="InterPro"/>
</dbReference>
<gene>
    <name evidence="4" type="ORF">Pla52n_08610</name>
</gene>
<dbReference type="GO" id="GO:0006508">
    <property type="term" value="P:proteolysis"/>
    <property type="evidence" value="ECO:0007669"/>
    <property type="project" value="InterPro"/>
</dbReference>
<accession>A0A5C6BAH2</accession>
<protein>
    <submittedName>
        <fullName evidence="4">Caspase domain protein</fullName>
    </submittedName>
</protein>
<dbReference type="EMBL" id="SJPN01000001">
    <property type="protein sequence ID" value="TWU08279.1"/>
    <property type="molecule type" value="Genomic_DNA"/>
</dbReference>
<dbReference type="SUPFAM" id="SSF50998">
    <property type="entry name" value="Quinoprotein alcohol dehydrogenase-like"/>
    <property type="match status" value="1"/>
</dbReference>
<feature type="region of interest" description="Disordered" evidence="2">
    <location>
        <begin position="804"/>
        <end position="825"/>
    </location>
</feature>
<dbReference type="InterPro" id="IPR029030">
    <property type="entry name" value="Caspase-like_dom_sf"/>
</dbReference>
<dbReference type="AlphaFoldDB" id="A0A5C6BAH2"/>